<evidence type="ECO:0000313" key="2">
    <source>
        <dbReference type="Proteomes" id="UP000828390"/>
    </source>
</evidence>
<dbReference type="EMBL" id="JAIWYP010000004">
    <property type="protein sequence ID" value="KAH3834323.1"/>
    <property type="molecule type" value="Genomic_DNA"/>
</dbReference>
<dbReference type="AlphaFoldDB" id="A0A9D4K760"/>
<dbReference type="Proteomes" id="UP000828390">
    <property type="component" value="Unassembled WGS sequence"/>
</dbReference>
<accession>A0A9D4K760</accession>
<comment type="caution">
    <text evidence="1">The sequence shown here is derived from an EMBL/GenBank/DDBJ whole genome shotgun (WGS) entry which is preliminary data.</text>
</comment>
<organism evidence="1 2">
    <name type="scientific">Dreissena polymorpha</name>
    <name type="common">Zebra mussel</name>
    <name type="synonym">Mytilus polymorpha</name>
    <dbReference type="NCBI Taxonomy" id="45954"/>
    <lineage>
        <taxon>Eukaryota</taxon>
        <taxon>Metazoa</taxon>
        <taxon>Spiralia</taxon>
        <taxon>Lophotrochozoa</taxon>
        <taxon>Mollusca</taxon>
        <taxon>Bivalvia</taxon>
        <taxon>Autobranchia</taxon>
        <taxon>Heteroconchia</taxon>
        <taxon>Euheterodonta</taxon>
        <taxon>Imparidentia</taxon>
        <taxon>Neoheterodontei</taxon>
        <taxon>Myida</taxon>
        <taxon>Dreissenoidea</taxon>
        <taxon>Dreissenidae</taxon>
        <taxon>Dreissena</taxon>
    </lineage>
</organism>
<proteinExistence type="predicted"/>
<keyword evidence="2" id="KW-1185">Reference proteome</keyword>
<name>A0A9D4K760_DREPO</name>
<evidence type="ECO:0000313" key="1">
    <source>
        <dbReference type="EMBL" id="KAH3834323.1"/>
    </source>
</evidence>
<sequence>MLPWGDFKPIQLPQESASSHPVGNDPMRVSNVCKGTGELLNNISLNSHIVTWQSHRFHEDANKRPCFSTNWNHFELVQDIIGTNLLTKINAPTPDIIGINLLTKFHEDWTINVASRVLTRQMLMLQAITNA</sequence>
<reference evidence="1" key="1">
    <citation type="journal article" date="2019" name="bioRxiv">
        <title>The Genome of the Zebra Mussel, Dreissena polymorpha: A Resource for Invasive Species Research.</title>
        <authorList>
            <person name="McCartney M.A."/>
            <person name="Auch B."/>
            <person name="Kono T."/>
            <person name="Mallez S."/>
            <person name="Zhang Y."/>
            <person name="Obille A."/>
            <person name="Becker A."/>
            <person name="Abrahante J.E."/>
            <person name="Garbe J."/>
            <person name="Badalamenti J.P."/>
            <person name="Herman A."/>
            <person name="Mangelson H."/>
            <person name="Liachko I."/>
            <person name="Sullivan S."/>
            <person name="Sone E.D."/>
            <person name="Koren S."/>
            <person name="Silverstein K.A.T."/>
            <person name="Beckman K.B."/>
            <person name="Gohl D.M."/>
        </authorList>
    </citation>
    <scope>NUCLEOTIDE SEQUENCE</scope>
    <source>
        <strain evidence="1">Duluth1</strain>
        <tissue evidence="1">Whole animal</tissue>
    </source>
</reference>
<protein>
    <submittedName>
        <fullName evidence="1">Uncharacterized protein</fullName>
    </submittedName>
</protein>
<reference evidence="1" key="2">
    <citation type="submission" date="2020-11" db="EMBL/GenBank/DDBJ databases">
        <authorList>
            <person name="McCartney M.A."/>
            <person name="Auch B."/>
            <person name="Kono T."/>
            <person name="Mallez S."/>
            <person name="Becker A."/>
            <person name="Gohl D.M."/>
            <person name="Silverstein K.A.T."/>
            <person name="Koren S."/>
            <person name="Bechman K.B."/>
            <person name="Herman A."/>
            <person name="Abrahante J.E."/>
            <person name="Garbe J."/>
        </authorList>
    </citation>
    <scope>NUCLEOTIDE SEQUENCE</scope>
    <source>
        <strain evidence="1">Duluth1</strain>
        <tissue evidence="1">Whole animal</tissue>
    </source>
</reference>
<gene>
    <name evidence="1" type="ORF">DPMN_107646</name>
</gene>